<gene>
    <name evidence="2" type="ORF">Sipo8835_09240</name>
</gene>
<dbReference type="SUPFAM" id="SSF56219">
    <property type="entry name" value="DNase I-like"/>
    <property type="match status" value="1"/>
</dbReference>
<organism evidence="2 3">
    <name type="scientific">Streptomyces ipomoeae</name>
    <dbReference type="NCBI Taxonomy" id="103232"/>
    <lineage>
        <taxon>Bacteria</taxon>
        <taxon>Bacillati</taxon>
        <taxon>Actinomycetota</taxon>
        <taxon>Actinomycetes</taxon>
        <taxon>Kitasatosporales</taxon>
        <taxon>Streptomycetaceae</taxon>
        <taxon>Streptomyces</taxon>
    </lineage>
</organism>
<evidence type="ECO:0000313" key="3">
    <source>
        <dbReference type="Proteomes" id="UP000318720"/>
    </source>
</evidence>
<comment type="caution">
    <text evidence="2">The sequence shown here is derived from an EMBL/GenBank/DDBJ whole genome shotgun (WGS) entry which is preliminary data.</text>
</comment>
<feature type="compositionally biased region" description="Pro residues" evidence="1">
    <location>
        <begin position="328"/>
        <end position="337"/>
    </location>
</feature>
<dbReference type="EMBL" id="SPAZ01000077">
    <property type="protein sequence ID" value="TQE36842.1"/>
    <property type="molecule type" value="Genomic_DNA"/>
</dbReference>
<feature type="compositionally biased region" description="Polar residues" evidence="1">
    <location>
        <begin position="312"/>
        <end position="326"/>
    </location>
</feature>
<name>A0AAE8W4K8_9ACTN</name>
<evidence type="ECO:0000256" key="1">
    <source>
        <dbReference type="SAM" id="MobiDB-lite"/>
    </source>
</evidence>
<dbReference type="RefSeq" id="WP_141581496.1">
    <property type="nucleotide sequence ID" value="NZ_SPAZ01000077.1"/>
</dbReference>
<feature type="region of interest" description="Disordered" evidence="1">
    <location>
        <begin position="312"/>
        <end position="339"/>
    </location>
</feature>
<proteinExistence type="predicted"/>
<accession>A0AAE8W4K8</accession>
<dbReference type="Proteomes" id="UP000318720">
    <property type="component" value="Unassembled WGS sequence"/>
</dbReference>
<dbReference type="Gene3D" id="3.60.10.10">
    <property type="entry name" value="Endonuclease/exonuclease/phosphatase"/>
    <property type="match status" value="1"/>
</dbReference>
<evidence type="ECO:0000313" key="2">
    <source>
        <dbReference type="EMBL" id="TQE36842.1"/>
    </source>
</evidence>
<sequence>MTARKIIRVVSCNFERNGGSDYDTWLTMYQRLAALRPAVLCRQENPGHARTGAGRLLFNESQRILGLAGELGPGLGTDALYYDQEVFEQLTVWETAWPAWPLPPVAMTLRLRGTEDVDLVAACTRLSYNSPHLRAVQAGDVTRFADRVEPCKTGAGTADRKLPVLAIGQDCNSYVDPPRLVPSETPVPELADIKDPQHRAHRSYETAPGLRVMDSLADRTLLAAELEDAARHAALLPGGPGLRAVAPTVDASPTHGPAHRVDRIYTSRMLLPAVINAEVIDMKGLSDHHTVMVAFDRDVIVDIHRTTFATTASLHRTDQGPRNASTLPSPPPDPAPAPLSFETVATKEVRRVTDHALLIARLLLAEGRRVLTPAPW</sequence>
<dbReference type="InterPro" id="IPR036691">
    <property type="entry name" value="Endo/exonu/phosph_ase_sf"/>
</dbReference>
<evidence type="ECO:0008006" key="4">
    <source>
        <dbReference type="Google" id="ProtNLM"/>
    </source>
</evidence>
<reference evidence="2 3" key="1">
    <citation type="submission" date="2019-03" db="EMBL/GenBank/DDBJ databases">
        <title>Comparative genomic analyses of the sweetpotato soil rot pathogen, Streptomyces ipomoeae.</title>
        <authorList>
            <person name="Ruschel Soares N."/>
            <person name="Badger J.H."/>
            <person name="Huguet-Tapia J.C."/>
            <person name="Clark C.A."/>
            <person name="Pettis G.S."/>
        </authorList>
    </citation>
    <scope>NUCLEOTIDE SEQUENCE [LARGE SCALE GENOMIC DNA]</scope>
    <source>
        <strain evidence="2 3">88-35</strain>
    </source>
</reference>
<dbReference type="AlphaFoldDB" id="A0AAE8W4K8"/>
<protein>
    <recommendedName>
        <fullName evidence="4">Endonuclease/exonuclease/phosphatase family protein</fullName>
    </recommendedName>
</protein>